<keyword evidence="1" id="KW-0812">Transmembrane</keyword>
<dbReference type="GO" id="GO:0005794">
    <property type="term" value="C:Golgi apparatus"/>
    <property type="evidence" value="ECO:0007669"/>
    <property type="project" value="TreeGrafter"/>
</dbReference>
<feature type="transmembrane region" description="Helical" evidence="1">
    <location>
        <begin position="246"/>
        <end position="272"/>
    </location>
</feature>
<sequence>MAEFLELEYYKRWFRKVLDRLNESKWTQLVMLISILQAITIIILELRVYSRNNDIEQSLNTVGSITDELVLNATCVFQPAYVRLNNIRDENIIQWVEVKKWYIDFEEDCPGRLSLHTQFLKYDAPLISALLLFSIIMGFICFKLYQQFGWNIYKKIGADLSMQALNVYVVTISKLSGLKNLRYMPIQFYMFHLVITICVAINQLLAYRSVRKEWKVGMYFVFFIWSACILDFTILLYYSIGDATGSWYFFIIFIIFGIIMAATTLVWSIFVFSNFDTGLKDIIYKSHKKTEDGLLDESQYKRFSIEDD</sequence>
<gene>
    <name evidence="2" type="ORF">CPELLU_LOCUS11574</name>
</gene>
<evidence type="ECO:0000256" key="1">
    <source>
        <dbReference type="SAM" id="Phobius"/>
    </source>
</evidence>
<feature type="transmembrane region" description="Helical" evidence="1">
    <location>
        <begin position="219"/>
        <end position="240"/>
    </location>
</feature>
<reference evidence="2" key="1">
    <citation type="submission" date="2021-06" db="EMBL/GenBank/DDBJ databases">
        <authorList>
            <person name="Kallberg Y."/>
            <person name="Tangrot J."/>
            <person name="Rosling A."/>
        </authorList>
    </citation>
    <scope>NUCLEOTIDE SEQUENCE</scope>
    <source>
        <strain evidence="2">FL966</strain>
    </source>
</reference>
<comment type="caution">
    <text evidence="2">The sequence shown here is derived from an EMBL/GenBank/DDBJ whole genome shotgun (WGS) entry which is preliminary data.</text>
</comment>
<feature type="transmembrane region" description="Helical" evidence="1">
    <location>
        <begin position="186"/>
        <end position="207"/>
    </location>
</feature>
<evidence type="ECO:0000313" key="3">
    <source>
        <dbReference type="Proteomes" id="UP000789759"/>
    </source>
</evidence>
<dbReference type="PANTHER" id="PTHR34391:SF1">
    <property type="entry name" value="UPF0658 GOLGI APPARATUS MEMBRANE PROTEIN C1952.10C-RELATED"/>
    <property type="match status" value="1"/>
</dbReference>
<feature type="transmembrane region" description="Helical" evidence="1">
    <location>
        <begin position="26"/>
        <end position="44"/>
    </location>
</feature>
<keyword evidence="3" id="KW-1185">Reference proteome</keyword>
<dbReference type="InterPro" id="IPR040410">
    <property type="entry name" value="UPF0658_Golgi"/>
</dbReference>
<dbReference type="EMBL" id="CAJVQA010010373">
    <property type="protein sequence ID" value="CAG8696162.1"/>
    <property type="molecule type" value="Genomic_DNA"/>
</dbReference>
<accession>A0A9N9EUX5</accession>
<keyword evidence="1" id="KW-1133">Transmembrane helix</keyword>
<name>A0A9N9EUX5_9GLOM</name>
<protein>
    <submittedName>
        <fullName evidence="2">23701_t:CDS:1</fullName>
    </submittedName>
</protein>
<dbReference type="Proteomes" id="UP000789759">
    <property type="component" value="Unassembled WGS sequence"/>
</dbReference>
<evidence type="ECO:0000313" key="2">
    <source>
        <dbReference type="EMBL" id="CAG8696162.1"/>
    </source>
</evidence>
<proteinExistence type="predicted"/>
<organism evidence="2 3">
    <name type="scientific">Cetraspora pellucida</name>
    <dbReference type="NCBI Taxonomy" id="1433469"/>
    <lineage>
        <taxon>Eukaryota</taxon>
        <taxon>Fungi</taxon>
        <taxon>Fungi incertae sedis</taxon>
        <taxon>Mucoromycota</taxon>
        <taxon>Glomeromycotina</taxon>
        <taxon>Glomeromycetes</taxon>
        <taxon>Diversisporales</taxon>
        <taxon>Gigasporaceae</taxon>
        <taxon>Cetraspora</taxon>
    </lineage>
</organism>
<feature type="transmembrane region" description="Helical" evidence="1">
    <location>
        <begin position="126"/>
        <end position="145"/>
    </location>
</feature>
<dbReference type="OrthoDB" id="2448307at2759"/>
<dbReference type="AlphaFoldDB" id="A0A9N9EUX5"/>
<keyword evidence="1" id="KW-0472">Membrane</keyword>
<dbReference type="PANTHER" id="PTHR34391">
    <property type="entry name" value="UPF0658 GOLGI APPARATUS MEMBRANE PROTEIN C1952.10C-RELATED"/>
    <property type="match status" value="1"/>
</dbReference>